<reference evidence="1 2" key="1">
    <citation type="journal article" date="2022" name="Allergy">
        <title>Genome assembly and annotation of Periplaneta americana reveal a comprehensive cockroach allergen profile.</title>
        <authorList>
            <person name="Wang L."/>
            <person name="Xiong Q."/>
            <person name="Saelim N."/>
            <person name="Wang L."/>
            <person name="Nong W."/>
            <person name="Wan A.T."/>
            <person name="Shi M."/>
            <person name="Liu X."/>
            <person name="Cao Q."/>
            <person name="Hui J.H.L."/>
            <person name="Sookrung N."/>
            <person name="Leung T.F."/>
            <person name="Tungtrongchitr A."/>
            <person name="Tsui S.K.W."/>
        </authorList>
    </citation>
    <scope>NUCLEOTIDE SEQUENCE [LARGE SCALE GENOMIC DNA]</scope>
    <source>
        <strain evidence="1">PWHHKU_190912</strain>
    </source>
</reference>
<proteinExistence type="predicted"/>
<accession>A0ABQ8T3T0</accession>
<organism evidence="1 2">
    <name type="scientific">Periplaneta americana</name>
    <name type="common">American cockroach</name>
    <name type="synonym">Blatta americana</name>
    <dbReference type="NCBI Taxonomy" id="6978"/>
    <lineage>
        <taxon>Eukaryota</taxon>
        <taxon>Metazoa</taxon>
        <taxon>Ecdysozoa</taxon>
        <taxon>Arthropoda</taxon>
        <taxon>Hexapoda</taxon>
        <taxon>Insecta</taxon>
        <taxon>Pterygota</taxon>
        <taxon>Neoptera</taxon>
        <taxon>Polyneoptera</taxon>
        <taxon>Dictyoptera</taxon>
        <taxon>Blattodea</taxon>
        <taxon>Blattoidea</taxon>
        <taxon>Blattidae</taxon>
        <taxon>Blattinae</taxon>
        <taxon>Periplaneta</taxon>
    </lineage>
</organism>
<protein>
    <recommendedName>
        <fullName evidence="3">Transposase</fullName>
    </recommendedName>
</protein>
<evidence type="ECO:0008006" key="3">
    <source>
        <dbReference type="Google" id="ProtNLM"/>
    </source>
</evidence>
<name>A0ABQ8T3T0_PERAM</name>
<evidence type="ECO:0000313" key="2">
    <source>
        <dbReference type="Proteomes" id="UP001148838"/>
    </source>
</evidence>
<keyword evidence="2" id="KW-1185">Reference proteome</keyword>
<sequence>GFDGVVTHSVPAGNHVNGAYYSYFLEHHLRPALRRKCANLLNSYPIVLHDDARSHIVALVVNLLPRQCHDGLVEACGKTALPYRTVARWVRALNEGRDRVENMARPGRPSASEEEVQAVSLLLDNDRRQTMKEPLREVRFRTVPDILPAVGRSLRNTNRTGAANGILRLPYRW</sequence>
<comment type="caution">
    <text evidence="1">The sequence shown here is derived from an EMBL/GenBank/DDBJ whole genome shotgun (WGS) entry which is preliminary data.</text>
</comment>
<gene>
    <name evidence="1" type="ORF">ANN_08788</name>
</gene>
<evidence type="ECO:0000313" key="1">
    <source>
        <dbReference type="EMBL" id="KAJ4440641.1"/>
    </source>
</evidence>
<feature type="non-terminal residue" evidence="1">
    <location>
        <position position="1"/>
    </location>
</feature>
<dbReference type="Proteomes" id="UP001148838">
    <property type="component" value="Unassembled WGS sequence"/>
</dbReference>
<dbReference type="EMBL" id="JAJSOF020000017">
    <property type="protein sequence ID" value="KAJ4440641.1"/>
    <property type="molecule type" value="Genomic_DNA"/>
</dbReference>
<dbReference type="InterPro" id="IPR052709">
    <property type="entry name" value="Transposase-MT_Hybrid"/>
</dbReference>
<dbReference type="PANTHER" id="PTHR46060">
    <property type="entry name" value="MARINER MOS1 TRANSPOSASE-LIKE PROTEIN"/>
    <property type="match status" value="1"/>
</dbReference>
<dbReference type="PANTHER" id="PTHR46060:SF1">
    <property type="entry name" value="MARINER MOS1 TRANSPOSASE-LIKE PROTEIN"/>
    <property type="match status" value="1"/>
</dbReference>